<proteinExistence type="inferred from homology"/>
<dbReference type="Proteomes" id="UP001602119">
    <property type="component" value="Unassembled WGS sequence"/>
</dbReference>
<organism evidence="2 3">
    <name type="scientific">Microtetraspora fusca</name>
    <dbReference type="NCBI Taxonomy" id="1997"/>
    <lineage>
        <taxon>Bacteria</taxon>
        <taxon>Bacillati</taxon>
        <taxon>Actinomycetota</taxon>
        <taxon>Actinomycetes</taxon>
        <taxon>Streptosporangiales</taxon>
        <taxon>Streptosporangiaceae</taxon>
        <taxon>Microtetraspora</taxon>
    </lineage>
</organism>
<dbReference type="RefSeq" id="WP_387340044.1">
    <property type="nucleotide sequence ID" value="NZ_JBIAXI010000001.1"/>
</dbReference>
<dbReference type="PANTHER" id="PTHR23419">
    <property type="entry name" value="DIVALENT CATION TOLERANCE CUTA-RELATED"/>
    <property type="match status" value="1"/>
</dbReference>
<sequence length="110" mass="12315">MEYIQVTTTVDSLEAGTNLAQGITSARLAACVQIIGPIRSIYWWQGRIEDAQEWHLLIKTTAELFPALEAHIKANHSYETPEIVATPIVAGSREYLQWISDETRQSDASQ</sequence>
<dbReference type="Pfam" id="PF03091">
    <property type="entry name" value="CutA1"/>
    <property type="match status" value="1"/>
</dbReference>
<comment type="similarity">
    <text evidence="1">Belongs to the CutA family.</text>
</comment>
<comment type="caution">
    <text evidence="2">The sequence shown here is derived from an EMBL/GenBank/DDBJ whole genome shotgun (WGS) entry which is preliminary data.</text>
</comment>
<evidence type="ECO:0000313" key="3">
    <source>
        <dbReference type="Proteomes" id="UP001602119"/>
    </source>
</evidence>
<name>A0ABW6UZA1_MICFU</name>
<dbReference type="EMBL" id="JBIAXI010000001">
    <property type="protein sequence ID" value="MFF4771413.1"/>
    <property type="molecule type" value="Genomic_DNA"/>
</dbReference>
<evidence type="ECO:0000313" key="2">
    <source>
        <dbReference type="EMBL" id="MFF4771413.1"/>
    </source>
</evidence>
<dbReference type="InterPro" id="IPR004323">
    <property type="entry name" value="Ion_tolerance_CutA"/>
</dbReference>
<accession>A0ABW6UZA1</accession>
<dbReference type="InterPro" id="IPR015867">
    <property type="entry name" value="N-reg_PII/ATP_PRibTrfase_C"/>
</dbReference>
<keyword evidence="3" id="KW-1185">Reference proteome</keyword>
<dbReference type="SUPFAM" id="SSF54913">
    <property type="entry name" value="GlnB-like"/>
    <property type="match status" value="1"/>
</dbReference>
<evidence type="ECO:0000256" key="1">
    <source>
        <dbReference type="ARBA" id="ARBA00010169"/>
    </source>
</evidence>
<reference evidence="2 3" key="1">
    <citation type="submission" date="2024-10" db="EMBL/GenBank/DDBJ databases">
        <title>The Natural Products Discovery Center: Release of the First 8490 Sequenced Strains for Exploring Actinobacteria Biosynthetic Diversity.</title>
        <authorList>
            <person name="Kalkreuter E."/>
            <person name="Kautsar S.A."/>
            <person name="Yang D."/>
            <person name="Bader C.D."/>
            <person name="Teijaro C.N."/>
            <person name="Fluegel L."/>
            <person name="Davis C.M."/>
            <person name="Simpson J.R."/>
            <person name="Lauterbach L."/>
            <person name="Steele A.D."/>
            <person name="Gui C."/>
            <person name="Meng S."/>
            <person name="Li G."/>
            <person name="Viehrig K."/>
            <person name="Ye F."/>
            <person name="Su P."/>
            <person name="Kiefer A.F."/>
            <person name="Nichols A."/>
            <person name="Cepeda A.J."/>
            <person name="Yan W."/>
            <person name="Fan B."/>
            <person name="Jiang Y."/>
            <person name="Adhikari A."/>
            <person name="Zheng C.-J."/>
            <person name="Schuster L."/>
            <person name="Cowan T.M."/>
            <person name="Smanski M.J."/>
            <person name="Chevrette M.G."/>
            <person name="De Carvalho L.P.S."/>
            <person name="Shen B."/>
        </authorList>
    </citation>
    <scope>NUCLEOTIDE SEQUENCE [LARGE SCALE GENOMIC DNA]</scope>
    <source>
        <strain evidence="2 3">NPDC001281</strain>
    </source>
</reference>
<dbReference type="Gene3D" id="3.30.70.120">
    <property type="match status" value="1"/>
</dbReference>
<dbReference type="InterPro" id="IPR011322">
    <property type="entry name" value="N-reg_PII-like_a/b"/>
</dbReference>
<dbReference type="PANTHER" id="PTHR23419:SF8">
    <property type="entry name" value="FI09726P"/>
    <property type="match status" value="1"/>
</dbReference>
<protein>
    <submittedName>
        <fullName evidence="2">Divalent-cation tolerance protein CutA</fullName>
    </submittedName>
</protein>
<gene>
    <name evidence="2" type="primary">cutA</name>
    <name evidence="2" type="ORF">ACFY05_00985</name>
</gene>